<accession>A0A0F4XJB6</accession>
<protein>
    <submittedName>
        <fullName evidence="2">Epimerase</fullName>
    </submittedName>
</protein>
<proteinExistence type="predicted"/>
<evidence type="ECO:0000313" key="3">
    <source>
        <dbReference type="Proteomes" id="UP000033662"/>
    </source>
</evidence>
<organism evidence="2 3">
    <name type="scientific">Pseudomonas kilonensis</name>
    <dbReference type="NCBI Taxonomy" id="132476"/>
    <lineage>
        <taxon>Bacteria</taxon>
        <taxon>Pseudomonadati</taxon>
        <taxon>Pseudomonadota</taxon>
        <taxon>Gammaproteobacteria</taxon>
        <taxon>Pseudomonadales</taxon>
        <taxon>Pseudomonadaceae</taxon>
        <taxon>Pseudomonas</taxon>
    </lineage>
</organism>
<dbReference type="PANTHER" id="PTHR12126">
    <property type="entry name" value="NADH-UBIQUINONE OXIDOREDUCTASE 39 KDA SUBUNIT-RELATED"/>
    <property type="match status" value="1"/>
</dbReference>
<dbReference type="Pfam" id="PF01370">
    <property type="entry name" value="Epimerase"/>
    <property type="match status" value="1"/>
</dbReference>
<dbReference type="PATRIC" id="fig|132476.4.peg.2722"/>
<dbReference type="Gene3D" id="3.40.50.720">
    <property type="entry name" value="NAD(P)-binding Rossmann-like Domain"/>
    <property type="match status" value="1"/>
</dbReference>
<dbReference type="OrthoDB" id="5565437at2"/>
<dbReference type="SUPFAM" id="SSF51735">
    <property type="entry name" value="NAD(P)-binding Rossmann-fold domains"/>
    <property type="match status" value="1"/>
</dbReference>
<dbReference type="InterPro" id="IPR036291">
    <property type="entry name" value="NAD(P)-bd_dom_sf"/>
</dbReference>
<name>A0A0F4XJB6_9PSED</name>
<dbReference type="InterPro" id="IPR051207">
    <property type="entry name" value="ComplexI_NDUFA9_subunit"/>
</dbReference>
<dbReference type="EMBL" id="JZXC01000021">
    <property type="protein sequence ID" value="KKA06077.1"/>
    <property type="molecule type" value="Genomic_DNA"/>
</dbReference>
<evidence type="ECO:0000259" key="1">
    <source>
        <dbReference type="Pfam" id="PF01370"/>
    </source>
</evidence>
<dbReference type="PANTHER" id="PTHR12126:SF11">
    <property type="entry name" value="NADH DEHYDROGENASE [UBIQUINONE] 1 ALPHA SUBCOMPLEX SUBUNIT 9, MITOCHONDRIAL"/>
    <property type="match status" value="1"/>
</dbReference>
<gene>
    <name evidence="2" type="ORF">VP02_20415</name>
</gene>
<comment type="caution">
    <text evidence="2">The sequence shown here is derived from an EMBL/GenBank/DDBJ whole genome shotgun (WGS) entry which is preliminary data.</text>
</comment>
<dbReference type="AlphaFoldDB" id="A0A0F4XJB6"/>
<evidence type="ECO:0000313" key="2">
    <source>
        <dbReference type="EMBL" id="KKA06077.1"/>
    </source>
</evidence>
<dbReference type="InterPro" id="IPR001509">
    <property type="entry name" value="Epimerase_deHydtase"/>
</dbReference>
<sequence length="293" mass="32676">MHGTYDKRPQLRIGILGGSSLLGEHALPLLAQTGLPTSAFTRSLPKVPCPGVTWRNADDWHGLTLDTFLSFAPIWVLPDYLERLASTHVKRVIVLSSTSRFSKQASPDARERDVAQRLIRAEEQLKQWAVERKIEWVILRPTMIYGFGRDKNISQIARFIRRFGFFPLIGGGTGLRQPVHAGDVIQACLSAMSTPGLPSGGYNLSGGESLPYHTMVRRIFQAMGRPERTLPLPAQVLSRGVSIMRCLPRYRHLSSALVARMNEDLVFDHSPASDWLGFAPRAFHLMGEDLPGR</sequence>
<reference evidence="2 3" key="1">
    <citation type="submission" date="2015-03" db="EMBL/GenBank/DDBJ databases">
        <title>Pseudomonas fluorescens 1855-344 Genome sequencing and assembly.</title>
        <authorList>
            <person name="Eng W.W.H."/>
            <person name="Gan H.M."/>
            <person name="Savka M.A."/>
        </authorList>
    </citation>
    <scope>NUCLEOTIDE SEQUENCE [LARGE SCALE GENOMIC DNA]</scope>
    <source>
        <strain evidence="2 3">1855-344</strain>
    </source>
</reference>
<dbReference type="GO" id="GO:0044877">
    <property type="term" value="F:protein-containing complex binding"/>
    <property type="evidence" value="ECO:0007669"/>
    <property type="project" value="TreeGrafter"/>
</dbReference>
<feature type="domain" description="NAD-dependent epimerase/dehydratase" evidence="1">
    <location>
        <begin position="81"/>
        <end position="195"/>
    </location>
</feature>
<dbReference type="Proteomes" id="UP000033662">
    <property type="component" value="Unassembled WGS sequence"/>
</dbReference>